<name>A0A9D9IIQ0_9BACT</name>
<dbReference type="AlphaFoldDB" id="A0A9D9IIQ0"/>
<organism evidence="2 3">
    <name type="scientific">Candidatus Merdivivens pullicola</name>
    <dbReference type="NCBI Taxonomy" id="2840872"/>
    <lineage>
        <taxon>Bacteria</taxon>
        <taxon>Pseudomonadati</taxon>
        <taxon>Bacteroidota</taxon>
        <taxon>Bacteroidia</taxon>
        <taxon>Bacteroidales</taxon>
        <taxon>Muribaculaceae</taxon>
        <taxon>Muribaculaceae incertae sedis</taxon>
        <taxon>Candidatus Merdivivens</taxon>
    </lineage>
</organism>
<dbReference type="EMBL" id="JADIMA010000080">
    <property type="protein sequence ID" value="MBO8473534.1"/>
    <property type="molecule type" value="Genomic_DNA"/>
</dbReference>
<feature type="domain" description="ApeI dehydratase-like" evidence="1">
    <location>
        <begin position="17"/>
        <end position="93"/>
    </location>
</feature>
<evidence type="ECO:0000313" key="2">
    <source>
        <dbReference type="EMBL" id="MBO8473534.1"/>
    </source>
</evidence>
<comment type="caution">
    <text evidence="2">The sequence shown here is derived from an EMBL/GenBank/DDBJ whole genome shotgun (WGS) entry which is preliminary data.</text>
</comment>
<reference evidence="2" key="1">
    <citation type="submission" date="2020-10" db="EMBL/GenBank/DDBJ databases">
        <authorList>
            <person name="Gilroy R."/>
        </authorList>
    </citation>
    <scope>NUCLEOTIDE SEQUENCE</scope>
    <source>
        <strain evidence="2">B1-8020</strain>
    </source>
</reference>
<dbReference type="Proteomes" id="UP000823604">
    <property type="component" value="Unassembled WGS sequence"/>
</dbReference>
<dbReference type="GO" id="GO:0016829">
    <property type="term" value="F:lyase activity"/>
    <property type="evidence" value="ECO:0007669"/>
    <property type="project" value="UniProtKB-KW"/>
</dbReference>
<protein>
    <recommendedName>
        <fullName evidence="1">ApeI dehydratase-like domain-containing protein</fullName>
    </recommendedName>
</protein>
<gene>
    <name evidence="2" type="ORF">IAB81_07920</name>
</gene>
<evidence type="ECO:0000313" key="3">
    <source>
        <dbReference type="Proteomes" id="UP000823604"/>
    </source>
</evidence>
<evidence type="ECO:0000259" key="1">
    <source>
        <dbReference type="Pfam" id="PF22818"/>
    </source>
</evidence>
<dbReference type="InterPro" id="IPR054545">
    <property type="entry name" value="ApeI-like"/>
</dbReference>
<reference evidence="2" key="2">
    <citation type="journal article" date="2021" name="PeerJ">
        <title>Extensive microbial diversity within the chicken gut microbiome revealed by metagenomics and culture.</title>
        <authorList>
            <person name="Gilroy R."/>
            <person name="Ravi A."/>
            <person name="Getino M."/>
            <person name="Pursley I."/>
            <person name="Horton D.L."/>
            <person name="Alikhan N.F."/>
            <person name="Baker D."/>
            <person name="Gharbi K."/>
            <person name="Hall N."/>
            <person name="Watson M."/>
            <person name="Adriaenssens E.M."/>
            <person name="Foster-Nyarko E."/>
            <person name="Jarju S."/>
            <person name="Secka A."/>
            <person name="Antonio M."/>
            <person name="Oren A."/>
            <person name="Chaudhuri R.R."/>
            <person name="La Ragione R."/>
            <person name="Hildebrand F."/>
            <person name="Pallen M.J."/>
        </authorList>
    </citation>
    <scope>NUCLEOTIDE SEQUENCE</scope>
    <source>
        <strain evidence="2">B1-8020</strain>
    </source>
</reference>
<proteinExistence type="predicted"/>
<dbReference type="InterPro" id="IPR029069">
    <property type="entry name" value="HotDog_dom_sf"/>
</dbReference>
<accession>A0A9D9IIQ0</accession>
<dbReference type="Gene3D" id="3.10.129.10">
    <property type="entry name" value="Hotdog Thioesterase"/>
    <property type="match status" value="1"/>
</dbReference>
<dbReference type="Pfam" id="PF22818">
    <property type="entry name" value="ApeI-like"/>
    <property type="match status" value="1"/>
</dbReference>
<dbReference type="SUPFAM" id="SSF54637">
    <property type="entry name" value="Thioesterase/thiol ester dehydrase-isomerase"/>
    <property type="match status" value="1"/>
</dbReference>
<sequence length="115" mass="12933">MELNGFLYKAQPAGAGRVELELIGDCPVFKGHFPDFPVLPGAAVLEIVRELVSEYLGRNVRFTYLKSVKFMKMIRPSDRPSVEMCLDPLGSSLRVSLFVGEDEYVRINAVYEDAF</sequence>